<dbReference type="EMBL" id="BOMB01000012">
    <property type="protein sequence ID" value="GID11328.1"/>
    <property type="molecule type" value="Genomic_DNA"/>
</dbReference>
<dbReference type="RefSeq" id="WP_203657334.1">
    <property type="nucleotide sequence ID" value="NZ_BAAAZM010000006.1"/>
</dbReference>
<dbReference type="Proteomes" id="UP000612808">
    <property type="component" value="Unassembled WGS sequence"/>
</dbReference>
<dbReference type="AlphaFoldDB" id="A0A8J3JAQ6"/>
<name>A0A8J3JAQ6_9ACTN</name>
<dbReference type="InterPro" id="IPR036457">
    <property type="entry name" value="PPM-type-like_dom_sf"/>
</dbReference>
<dbReference type="Pfam" id="PF13672">
    <property type="entry name" value="PP2C_2"/>
    <property type="match status" value="1"/>
</dbReference>
<evidence type="ECO:0000259" key="1">
    <source>
        <dbReference type="PROSITE" id="PS51746"/>
    </source>
</evidence>
<proteinExistence type="predicted"/>
<accession>A0A8J3JAQ6</accession>
<comment type="caution">
    <text evidence="2">The sequence shown here is derived from an EMBL/GenBank/DDBJ whole genome shotgun (WGS) entry which is preliminary data.</text>
</comment>
<organism evidence="2 3">
    <name type="scientific">Actinocatenispora rupis</name>
    <dbReference type="NCBI Taxonomy" id="519421"/>
    <lineage>
        <taxon>Bacteria</taxon>
        <taxon>Bacillati</taxon>
        <taxon>Actinomycetota</taxon>
        <taxon>Actinomycetes</taxon>
        <taxon>Micromonosporales</taxon>
        <taxon>Micromonosporaceae</taxon>
        <taxon>Actinocatenispora</taxon>
    </lineage>
</organism>
<dbReference type="SUPFAM" id="SSF81606">
    <property type="entry name" value="PP2C-like"/>
    <property type="match status" value="1"/>
</dbReference>
<evidence type="ECO:0000313" key="3">
    <source>
        <dbReference type="Proteomes" id="UP000612808"/>
    </source>
</evidence>
<reference evidence="2" key="1">
    <citation type="submission" date="2021-01" db="EMBL/GenBank/DDBJ databases">
        <title>Whole genome shotgun sequence of Actinocatenispora rupis NBRC 107355.</title>
        <authorList>
            <person name="Komaki H."/>
            <person name="Tamura T."/>
        </authorList>
    </citation>
    <scope>NUCLEOTIDE SEQUENCE</scope>
    <source>
        <strain evidence="2">NBRC 107355</strain>
    </source>
</reference>
<gene>
    <name evidence="2" type="ORF">Aru02nite_22170</name>
</gene>
<protein>
    <recommendedName>
        <fullName evidence="1">PPM-type phosphatase domain-containing protein</fullName>
    </recommendedName>
</protein>
<dbReference type="InterPro" id="IPR025874">
    <property type="entry name" value="DZR"/>
</dbReference>
<dbReference type="Gene3D" id="3.60.40.10">
    <property type="entry name" value="PPM-type phosphatase domain"/>
    <property type="match status" value="1"/>
</dbReference>
<dbReference type="Pfam" id="PF12773">
    <property type="entry name" value="DZR"/>
    <property type="match status" value="1"/>
</dbReference>
<evidence type="ECO:0000313" key="2">
    <source>
        <dbReference type="EMBL" id="GID11328.1"/>
    </source>
</evidence>
<dbReference type="SMART" id="SM00331">
    <property type="entry name" value="PP2C_SIG"/>
    <property type="match status" value="1"/>
</dbReference>
<dbReference type="PROSITE" id="PS51746">
    <property type="entry name" value="PPM_2"/>
    <property type="match status" value="1"/>
</dbReference>
<feature type="domain" description="PPM-type phosphatase" evidence="1">
    <location>
        <begin position="92"/>
        <end position="328"/>
    </location>
</feature>
<sequence length="347" mass="34950">MPTNPATVRTVDCPRCGAPALSSFRFCEACGAALRDDAPPARRGTDWVSSTAPPEECPACGGTAFSPEGYCEGCGQRGPTGPDRSAYDLGLLAGVSDIGHRHQRNEDAMALGVLPGTALAVVCDGVSSSSRGDAASHAAVDAALPVLRDAVRDGAGAQKAIELSAEAARVAVAAAAGPETGNPPSCTYVAAVVTAGTVTVGWIGDSRAYWLPYGAAPVCLTTDDSLANELIAAGTPPADAYAAPHAGALVRWLGVDADDGPPKVVTIAPETPGRLIVCSDGLSRYRSAPAELAASTPPGAPLPVAHHLTKLALDAGGVDNITVVVVPYPPAQSGTTPQPDARPAEPR</sequence>
<dbReference type="InterPro" id="IPR001932">
    <property type="entry name" value="PPM-type_phosphatase-like_dom"/>
</dbReference>
<dbReference type="SMART" id="SM00332">
    <property type="entry name" value="PP2Cc"/>
    <property type="match status" value="1"/>
</dbReference>
<keyword evidence="3" id="KW-1185">Reference proteome</keyword>